<dbReference type="PANTHER" id="PTHR11533:SF174">
    <property type="entry name" value="PUROMYCIN-SENSITIVE AMINOPEPTIDASE-RELATED"/>
    <property type="match status" value="1"/>
</dbReference>
<evidence type="ECO:0000259" key="15">
    <source>
        <dbReference type="Pfam" id="PF11838"/>
    </source>
</evidence>
<evidence type="ECO:0000256" key="8">
    <source>
        <dbReference type="ARBA" id="ARBA00022723"/>
    </source>
</evidence>
<keyword evidence="11" id="KW-0482">Metalloprotease</keyword>
<evidence type="ECO:0000256" key="11">
    <source>
        <dbReference type="ARBA" id="ARBA00023049"/>
    </source>
</evidence>
<sequence>MRRPLTRLEAEARAELLTVHGTDIVLDVTGEGPTFRSTTTVRFAARAGASTFIEANARVDRVELNGRVFAPHELEAAVDGARIALAGLADENVLVVAGDFAYSHTGEGLHRFVDPVDERVYLYTQFAVAFAQNVFAVFDQPDLKTRFALTVTAPSSWLVRSNSPVASIEPVEGAGAAADASIHRFEPTPVMSSYIVALAAGEYAERTGTATTRSGREVPLGLYTRASLAQYGEPDVMFGVLDRGIRFYEDAYDVDFPYAKYDQIFVPEYNWGAMENIGAVTFNEGYLFRSRVPEARLERRATVILHELAHMWFGDLVTMRWWNDTWLNESFATWASTLAASETTEFADAWATFATNEKTDAAAQDQLPSTHPVVAIIDDTAQTEVNFDAITYDKGASVLKQLVAFVGLESFHAGVGAYLRKHANGNATLADLLAELEDASGRDLSTWSALWLETAGVNTLRTELETDADGVITSFAVLQTAADSHPVLRPHRLAVGGYSRVDGSSDPAAPIERVLRIEFDLDGERTEVPELIGQPRPDVLLLNDDDLTYAKIRLDEASTAVLIASLDSIDSALARAVAWGSLWDATRDGELPATDYVRLALANVGRETQSNQRALVLGQLELVLGRYLAPGHRDAVAAEAGDALWALAGLAEPGSDAQLQFVKSFTRIASTAGHTDLLESILDGSLAVPGLPVDTDLRWDLVIALASLGAADEDAIAAALALDDTAKGRQFADTARAARPTREAKDAAWRRVVGDERITNDEARAVAAGWRIARPASLLAPSIAAYFDALQSAWANRGFTIGTIIARSLYPAPYASAELAAASRAWLEANVGPDPLVRLVSEQHSELERALRAQVRDAEALASTER</sequence>
<comment type="caution">
    <text evidence="17">The sequence shown here is derived from an EMBL/GenBank/DDBJ whole genome shotgun (WGS) entry which is preliminary data.</text>
</comment>
<evidence type="ECO:0000256" key="13">
    <source>
        <dbReference type="ARBA" id="ARBA00031533"/>
    </source>
</evidence>
<evidence type="ECO:0000256" key="9">
    <source>
        <dbReference type="ARBA" id="ARBA00022801"/>
    </source>
</evidence>
<feature type="domain" description="Peptidase M1 membrane alanine aminopeptidase" evidence="14">
    <location>
        <begin position="242"/>
        <end position="446"/>
    </location>
</feature>
<keyword evidence="10" id="KW-0862">Zinc</keyword>
<dbReference type="AlphaFoldDB" id="A0A6I4NT34"/>
<dbReference type="InterPro" id="IPR042097">
    <property type="entry name" value="Aminopeptidase_N-like_N_sf"/>
</dbReference>
<dbReference type="SUPFAM" id="SSF63737">
    <property type="entry name" value="Leukotriene A4 hydrolase N-terminal domain"/>
    <property type="match status" value="1"/>
</dbReference>
<dbReference type="RefSeq" id="WP_160422704.1">
    <property type="nucleotide sequence ID" value="NZ_WSTA01000005.1"/>
</dbReference>
<dbReference type="FunFam" id="1.10.390.10:FF:000006">
    <property type="entry name" value="Puromycin-sensitive aminopeptidase"/>
    <property type="match status" value="1"/>
</dbReference>
<dbReference type="InterPro" id="IPR001930">
    <property type="entry name" value="Peptidase_M1"/>
</dbReference>
<dbReference type="Pfam" id="PF17900">
    <property type="entry name" value="Peptidase_M1_N"/>
    <property type="match status" value="1"/>
</dbReference>
<feature type="domain" description="ERAP1-like C-terminal" evidence="15">
    <location>
        <begin position="540"/>
        <end position="843"/>
    </location>
</feature>
<dbReference type="GO" id="GO:0016020">
    <property type="term" value="C:membrane"/>
    <property type="evidence" value="ECO:0007669"/>
    <property type="project" value="TreeGrafter"/>
</dbReference>
<proteinExistence type="inferred from homology"/>
<comment type="catalytic activity">
    <reaction evidence="1">
        <text>Release of an N-terminal amino acid, Xaa-|-Yaa- from a peptide, amide or arylamide. Xaa is preferably Ala, but may be most amino acids including Pro (slow action). When a terminal hydrophobic residue is followed by a prolyl residue, the two may be released as an intact Xaa-Pro dipeptide.</text>
        <dbReference type="EC" id="3.4.11.2"/>
    </reaction>
</comment>
<evidence type="ECO:0000256" key="6">
    <source>
        <dbReference type="ARBA" id="ARBA00022438"/>
    </source>
</evidence>
<evidence type="ECO:0000256" key="2">
    <source>
        <dbReference type="ARBA" id="ARBA00001947"/>
    </source>
</evidence>
<dbReference type="InterPro" id="IPR012778">
    <property type="entry name" value="Pept_M1_aminopeptidase"/>
</dbReference>
<dbReference type="Gene3D" id="1.10.390.10">
    <property type="entry name" value="Neutral Protease Domain 2"/>
    <property type="match status" value="1"/>
</dbReference>
<evidence type="ECO:0000259" key="16">
    <source>
        <dbReference type="Pfam" id="PF17900"/>
    </source>
</evidence>
<evidence type="ECO:0000256" key="7">
    <source>
        <dbReference type="ARBA" id="ARBA00022670"/>
    </source>
</evidence>
<dbReference type="InterPro" id="IPR027268">
    <property type="entry name" value="Peptidase_M4/M1_CTD_sf"/>
</dbReference>
<evidence type="ECO:0000313" key="18">
    <source>
        <dbReference type="Proteomes" id="UP000438182"/>
    </source>
</evidence>
<comment type="cofactor">
    <cofactor evidence="2">
        <name>Zn(2+)</name>
        <dbReference type="ChEBI" id="CHEBI:29105"/>
    </cofactor>
</comment>
<dbReference type="GO" id="GO:0008270">
    <property type="term" value="F:zinc ion binding"/>
    <property type="evidence" value="ECO:0007669"/>
    <property type="project" value="InterPro"/>
</dbReference>
<dbReference type="Gene3D" id="2.60.40.1730">
    <property type="entry name" value="tricorn interacting facor f3 domain"/>
    <property type="match status" value="1"/>
</dbReference>
<dbReference type="InterPro" id="IPR045357">
    <property type="entry name" value="Aminopeptidase_N-like_N"/>
</dbReference>
<dbReference type="GO" id="GO:0043171">
    <property type="term" value="P:peptide catabolic process"/>
    <property type="evidence" value="ECO:0007669"/>
    <property type="project" value="TreeGrafter"/>
</dbReference>
<keyword evidence="9 17" id="KW-0378">Hydrolase</keyword>
<organism evidence="17 18">
    <name type="scientific">Agromyces seonyuensis</name>
    <dbReference type="NCBI Taxonomy" id="2662446"/>
    <lineage>
        <taxon>Bacteria</taxon>
        <taxon>Bacillati</taxon>
        <taxon>Actinomycetota</taxon>
        <taxon>Actinomycetes</taxon>
        <taxon>Micrococcales</taxon>
        <taxon>Microbacteriaceae</taxon>
        <taxon>Agromyces</taxon>
    </lineage>
</organism>
<evidence type="ECO:0000256" key="12">
    <source>
        <dbReference type="ARBA" id="ARBA00029811"/>
    </source>
</evidence>
<dbReference type="PRINTS" id="PR00756">
    <property type="entry name" value="ALADIPTASE"/>
</dbReference>
<gene>
    <name evidence="17" type="primary">pepN</name>
    <name evidence="17" type="ORF">GB864_02130</name>
</gene>
<dbReference type="GO" id="GO:0005615">
    <property type="term" value="C:extracellular space"/>
    <property type="evidence" value="ECO:0007669"/>
    <property type="project" value="TreeGrafter"/>
</dbReference>
<dbReference type="GO" id="GO:0005737">
    <property type="term" value="C:cytoplasm"/>
    <property type="evidence" value="ECO:0007669"/>
    <property type="project" value="TreeGrafter"/>
</dbReference>
<dbReference type="GO" id="GO:0070006">
    <property type="term" value="F:metalloaminopeptidase activity"/>
    <property type="evidence" value="ECO:0007669"/>
    <property type="project" value="TreeGrafter"/>
</dbReference>
<keyword evidence="8" id="KW-0479">Metal-binding</keyword>
<dbReference type="GO" id="GO:0006508">
    <property type="term" value="P:proteolysis"/>
    <property type="evidence" value="ECO:0007669"/>
    <property type="project" value="UniProtKB-KW"/>
</dbReference>
<dbReference type="EC" id="3.4.11.2" evidence="4"/>
<evidence type="ECO:0000256" key="5">
    <source>
        <dbReference type="ARBA" id="ARBA00015611"/>
    </source>
</evidence>
<dbReference type="SUPFAM" id="SSF55486">
    <property type="entry name" value="Metalloproteases ('zincins'), catalytic domain"/>
    <property type="match status" value="1"/>
</dbReference>
<dbReference type="Pfam" id="PF11838">
    <property type="entry name" value="ERAP1_C"/>
    <property type="match status" value="1"/>
</dbReference>
<evidence type="ECO:0000256" key="3">
    <source>
        <dbReference type="ARBA" id="ARBA00010136"/>
    </source>
</evidence>
<evidence type="ECO:0000256" key="4">
    <source>
        <dbReference type="ARBA" id="ARBA00012564"/>
    </source>
</evidence>
<dbReference type="Pfam" id="PF01433">
    <property type="entry name" value="Peptidase_M1"/>
    <property type="match status" value="1"/>
</dbReference>
<feature type="domain" description="Aminopeptidase N-like N-terminal" evidence="16">
    <location>
        <begin position="117"/>
        <end position="195"/>
    </location>
</feature>
<keyword evidence="18" id="KW-1185">Reference proteome</keyword>
<dbReference type="GO" id="GO:0042277">
    <property type="term" value="F:peptide binding"/>
    <property type="evidence" value="ECO:0007669"/>
    <property type="project" value="TreeGrafter"/>
</dbReference>
<dbReference type="PANTHER" id="PTHR11533">
    <property type="entry name" value="PROTEASE M1 ZINC METALLOPROTEASE"/>
    <property type="match status" value="1"/>
</dbReference>
<comment type="similarity">
    <text evidence="3">Belongs to the peptidase M1 family.</text>
</comment>
<dbReference type="GO" id="GO:0016285">
    <property type="term" value="F:alanyl aminopeptidase activity"/>
    <property type="evidence" value="ECO:0007669"/>
    <property type="project" value="UniProtKB-EC"/>
</dbReference>
<reference evidence="17 18" key="1">
    <citation type="submission" date="2019-12" db="EMBL/GenBank/DDBJ databases">
        <authorList>
            <person name="Kim Y.S."/>
        </authorList>
    </citation>
    <scope>NUCLEOTIDE SEQUENCE [LARGE SCALE GENOMIC DNA]</scope>
    <source>
        <strain evidence="17 18">MMS17-SY077</strain>
    </source>
</reference>
<accession>A0A6I4NT34</accession>
<dbReference type="InterPro" id="IPR050344">
    <property type="entry name" value="Peptidase_M1_aminopeptidases"/>
</dbReference>
<dbReference type="CDD" id="cd09602">
    <property type="entry name" value="M1_APN"/>
    <property type="match status" value="1"/>
</dbReference>
<protein>
    <recommendedName>
        <fullName evidence="5">Aminopeptidase N</fullName>
        <ecNumber evidence="4">3.4.11.2</ecNumber>
    </recommendedName>
    <alternativeName>
        <fullName evidence="12">Alanine aminopeptidase</fullName>
    </alternativeName>
    <alternativeName>
        <fullName evidence="13">Lysyl aminopeptidase</fullName>
    </alternativeName>
</protein>
<evidence type="ECO:0000256" key="10">
    <source>
        <dbReference type="ARBA" id="ARBA00022833"/>
    </source>
</evidence>
<dbReference type="Proteomes" id="UP000438182">
    <property type="component" value="Unassembled WGS sequence"/>
</dbReference>
<evidence type="ECO:0000313" key="17">
    <source>
        <dbReference type="EMBL" id="MWB97360.1"/>
    </source>
</evidence>
<dbReference type="EMBL" id="WSTA01000005">
    <property type="protein sequence ID" value="MWB97360.1"/>
    <property type="molecule type" value="Genomic_DNA"/>
</dbReference>
<dbReference type="NCBIfam" id="TIGR02412">
    <property type="entry name" value="pepN_strep_liv"/>
    <property type="match status" value="1"/>
</dbReference>
<dbReference type="InterPro" id="IPR014782">
    <property type="entry name" value="Peptidase_M1_dom"/>
</dbReference>
<keyword evidence="6 17" id="KW-0031">Aminopeptidase</keyword>
<name>A0A6I4NT34_9MICO</name>
<keyword evidence="7" id="KW-0645">Protease</keyword>
<evidence type="ECO:0000256" key="1">
    <source>
        <dbReference type="ARBA" id="ARBA00000098"/>
    </source>
</evidence>
<dbReference type="InterPro" id="IPR024571">
    <property type="entry name" value="ERAP1-like_C_dom"/>
</dbReference>
<evidence type="ECO:0000259" key="14">
    <source>
        <dbReference type="Pfam" id="PF01433"/>
    </source>
</evidence>